<dbReference type="Proteomes" id="UP000830434">
    <property type="component" value="Chromosome"/>
</dbReference>
<dbReference type="InterPro" id="IPR012340">
    <property type="entry name" value="NA-bd_OB-fold"/>
</dbReference>
<dbReference type="GeneID" id="72191625"/>
<proteinExistence type="predicted"/>
<evidence type="ECO:0000313" key="3">
    <source>
        <dbReference type="Proteomes" id="UP000830434"/>
    </source>
</evidence>
<protein>
    <submittedName>
        <fullName evidence="2">OB-fold domain-containing protein</fullName>
    </submittedName>
</protein>
<evidence type="ECO:0000259" key="1">
    <source>
        <dbReference type="Pfam" id="PF01796"/>
    </source>
</evidence>
<dbReference type="KEGG" id="haxz:M0R88_17180"/>
<gene>
    <name evidence="2" type="ORF">M0R88_17180</name>
</gene>
<dbReference type="InterPro" id="IPR052513">
    <property type="entry name" value="Thioester_dehydratase-like"/>
</dbReference>
<name>A0A8U0IHS9_9EURY</name>
<dbReference type="SUPFAM" id="SSF50249">
    <property type="entry name" value="Nucleic acid-binding proteins"/>
    <property type="match status" value="1"/>
</dbReference>
<dbReference type="EMBL" id="CP096658">
    <property type="protein sequence ID" value="UPW00231.1"/>
    <property type="molecule type" value="Genomic_DNA"/>
</dbReference>
<dbReference type="RefSeq" id="WP_248654645.1">
    <property type="nucleotide sequence ID" value="NZ_CP096658.1"/>
</dbReference>
<sequence length="132" mass="14278">MSDRTGEGERVRDDGFDDFLDAVESGEGYYLECPEGHGSLPPRRVCPHCGATDLEETPLPETGEIETYTEVHVPAPSFADDAPYVTAVTDFGGARLTGIVRDTDAVTVGTEVALDVAETETADERVLVFRVR</sequence>
<accession>A0A8U0IHS9</accession>
<dbReference type="PANTHER" id="PTHR34075:SF5">
    <property type="entry name" value="BLR3430 PROTEIN"/>
    <property type="match status" value="1"/>
</dbReference>
<dbReference type="PANTHER" id="PTHR34075">
    <property type="entry name" value="BLR3430 PROTEIN"/>
    <property type="match status" value="1"/>
</dbReference>
<reference evidence="2" key="1">
    <citation type="submission" date="2022-04" db="EMBL/GenBank/DDBJ databases">
        <title>Diverse halophilic archaea isolated from saline environments.</title>
        <authorList>
            <person name="Cui H.-L."/>
        </authorList>
    </citation>
    <scope>NUCLEOTIDE SEQUENCE</scope>
    <source>
        <strain evidence="2">XZYJT40</strain>
    </source>
</reference>
<dbReference type="Pfam" id="PF01796">
    <property type="entry name" value="OB_ChsH2_C"/>
    <property type="match status" value="1"/>
</dbReference>
<feature type="domain" description="ChsH2 C-terminal OB-fold" evidence="1">
    <location>
        <begin position="57"/>
        <end position="115"/>
    </location>
</feature>
<evidence type="ECO:0000313" key="2">
    <source>
        <dbReference type="EMBL" id="UPW00231.1"/>
    </source>
</evidence>
<dbReference type="InterPro" id="IPR002878">
    <property type="entry name" value="ChsH2_C"/>
</dbReference>
<keyword evidence="3" id="KW-1185">Reference proteome</keyword>
<dbReference type="AlphaFoldDB" id="A0A8U0IHS9"/>
<organism evidence="2 3">
    <name type="scientific">Halorussus gelatinilyticus</name>
    <dbReference type="NCBI Taxonomy" id="2937524"/>
    <lineage>
        <taxon>Archaea</taxon>
        <taxon>Methanobacteriati</taxon>
        <taxon>Methanobacteriota</taxon>
        <taxon>Stenosarchaea group</taxon>
        <taxon>Halobacteria</taxon>
        <taxon>Halobacteriales</taxon>
        <taxon>Haladaptataceae</taxon>
        <taxon>Halorussus</taxon>
    </lineage>
</organism>